<sequence length="264" mass="27408">MKTSLSLPSFFFTTPLAKRMQMTKNPTPAAPPNIIAIVFPRQISWATHSDHTRTRQSTCPVSTVGGPHVALALPHHVHGLGARRVEPIPHAVAAHPALQRAQGRVPPLLEPLPTGALLAAVLVQHLHSGHPRVPRHLVRHVAAGEVQPGGDGPAAAEPVDEDRDLAHAAVAVHVGEVAPALEEAVDGVPAGGGGGGPEELVSGGLGDEGAEHGGNCLGGSAGGVREGLTTVVESDSGREYGANWRRIARRGKRRGRGFGGFPIW</sequence>
<evidence type="ECO:0000256" key="1">
    <source>
        <dbReference type="SAM" id="MobiDB-lite"/>
    </source>
</evidence>
<feature type="compositionally biased region" description="Gly residues" evidence="1">
    <location>
        <begin position="190"/>
        <end position="207"/>
    </location>
</feature>
<feature type="region of interest" description="Disordered" evidence="1">
    <location>
        <begin position="190"/>
        <end position="221"/>
    </location>
</feature>
<dbReference type="EMBL" id="BKCP01006183">
    <property type="protein sequence ID" value="GER41695.1"/>
    <property type="molecule type" value="Genomic_DNA"/>
</dbReference>
<protein>
    <submittedName>
        <fullName evidence="2">Regulatory particle non-ATPase 10</fullName>
    </submittedName>
</protein>
<proteinExistence type="predicted"/>
<dbReference type="OrthoDB" id="1926347at2759"/>
<dbReference type="Proteomes" id="UP000325081">
    <property type="component" value="Unassembled WGS sequence"/>
</dbReference>
<organism evidence="2 3">
    <name type="scientific">Striga asiatica</name>
    <name type="common">Asiatic witchweed</name>
    <name type="synonym">Buchnera asiatica</name>
    <dbReference type="NCBI Taxonomy" id="4170"/>
    <lineage>
        <taxon>Eukaryota</taxon>
        <taxon>Viridiplantae</taxon>
        <taxon>Streptophyta</taxon>
        <taxon>Embryophyta</taxon>
        <taxon>Tracheophyta</taxon>
        <taxon>Spermatophyta</taxon>
        <taxon>Magnoliopsida</taxon>
        <taxon>eudicotyledons</taxon>
        <taxon>Gunneridae</taxon>
        <taxon>Pentapetalae</taxon>
        <taxon>asterids</taxon>
        <taxon>lamiids</taxon>
        <taxon>Lamiales</taxon>
        <taxon>Orobanchaceae</taxon>
        <taxon>Buchnereae</taxon>
        <taxon>Striga</taxon>
    </lineage>
</organism>
<accession>A0A5A7Q8V1</accession>
<keyword evidence="3" id="KW-1185">Reference proteome</keyword>
<name>A0A5A7Q8V1_STRAF</name>
<evidence type="ECO:0000313" key="2">
    <source>
        <dbReference type="EMBL" id="GER41695.1"/>
    </source>
</evidence>
<evidence type="ECO:0000313" key="3">
    <source>
        <dbReference type="Proteomes" id="UP000325081"/>
    </source>
</evidence>
<dbReference type="AlphaFoldDB" id="A0A5A7Q8V1"/>
<reference evidence="3" key="1">
    <citation type="journal article" date="2019" name="Curr. Biol.">
        <title>Genome Sequence of Striga asiatica Provides Insight into the Evolution of Plant Parasitism.</title>
        <authorList>
            <person name="Yoshida S."/>
            <person name="Kim S."/>
            <person name="Wafula E.K."/>
            <person name="Tanskanen J."/>
            <person name="Kim Y.M."/>
            <person name="Honaas L."/>
            <person name="Yang Z."/>
            <person name="Spallek T."/>
            <person name="Conn C.E."/>
            <person name="Ichihashi Y."/>
            <person name="Cheong K."/>
            <person name="Cui S."/>
            <person name="Der J.P."/>
            <person name="Gundlach H."/>
            <person name="Jiao Y."/>
            <person name="Hori C."/>
            <person name="Ishida J.K."/>
            <person name="Kasahara H."/>
            <person name="Kiba T."/>
            <person name="Kim M.S."/>
            <person name="Koo N."/>
            <person name="Laohavisit A."/>
            <person name="Lee Y.H."/>
            <person name="Lumba S."/>
            <person name="McCourt P."/>
            <person name="Mortimer J.C."/>
            <person name="Mutuku J.M."/>
            <person name="Nomura T."/>
            <person name="Sasaki-Sekimoto Y."/>
            <person name="Seto Y."/>
            <person name="Wang Y."/>
            <person name="Wakatake T."/>
            <person name="Sakakibara H."/>
            <person name="Demura T."/>
            <person name="Yamaguchi S."/>
            <person name="Yoneyama K."/>
            <person name="Manabe R.I."/>
            <person name="Nelson D.C."/>
            <person name="Schulman A.H."/>
            <person name="Timko M.P."/>
            <person name="dePamphilis C.W."/>
            <person name="Choi D."/>
            <person name="Shirasu K."/>
        </authorList>
    </citation>
    <scope>NUCLEOTIDE SEQUENCE [LARGE SCALE GENOMIC DNA]</scope>
    <source>
        <strain evidence="3">cv. UVA1</strain>
    </source>
</reference>
<comment type="caution">
    <text evidence="2">The sequence shown here is derived from an EMBL/GenBank/DDBJ whole genome shotgun (WGS) entry which is preliminary data.</text>
</comment>
<gene>
    <name evidence="2" type="ORF">STAS_18422</name>
</gene>